<evidence type="ECO:0000313" key="4">
    <source>
        <dbReference type="EMBL" id="QSY58091.1"/>
    </source>
</evidence>
<evidence type="ECO:0000313" key="3">
    <source>
        <dbReference type="EMBL" id="PLS24491.1"/>
    </source>
</evidence>
<reference evidence="4 6" key="2">
    <citation type="submission" date="2021-03" db="EMBL/GenBank/DDBJ databases">
        <title>Genome sequencing of Bifidobacterium imperatoris JCM 32708.</title>
        <authorList>
            <person name="Kim J."/>
        </authorList>
    </citation>
    <scope>NUCLEOTIDE SEQUENCE [LARGE SCALE GENOMIC DNA]</scope>
    <source>
        <strain evidence="4 6">JCM 32708</strain>
    </source>
</reference>
<evidence type="ECO:0000313" key="5">
    <source>
        <dbReference type="Proteomes" id="UP000234855"/>
    </source>
</evidence>
<evidence type="ECO:0000256" key="1">
    <source>
        <dbReference type="SAM" id="MobiDB-lite"/>
    </source>
</evidence>
<keyword evidence="6" id="KW-1185">Reference proteome</keyword>
<feature type="transmembrane region" description="Helical" evidence="2">
    <location>
        <begin position="72"/>
        <end position="92"/>
    </location>
</feature>
<name>A0A2N5IRA9_9BIFI</name>
<dbReference type="RefSeq" id="WP_101626072.1">
    <property type="nucleotide sequence ID" value="NZ_CP071591.1"/>
</dbReference>
<sequence length="641" mass="69613">MAEMPNDVQKLNEPPEPPAQPELGYMAANDDSANESDSQVQDQPGQHHSRRRRRMSARHIRRIRRRRRIRRMLIGLGVVLLFVAVLAVWFAWSAMKTKNEVQQAVSVATSMQESLTSGDTDALNKSMEDFSSHASAAYDQTSSMLWKVASQVPYYGDDIRAVRTAVTAMENVSSQALPSLRQASSALNMSDVSVSNGVVDVSGLTKYSAALQKADTAIESAEHDLIGAPDPHIAQISDAMQKAKNYMHTLSGMVHDANVAVQVAPKMLANDGSTRTYLILAQTNSEIRPGGGLPGSWGVMTVSGGKVELEPFISGGSIPWFDEPVVDLTAEERTLFTDKLGRVAVDVNFTPDFPRTGEIAKAMWKAHAGQDVDGVIAIDPVFLQNMLKVSGGVTLEDGVTLDGTNTAQYLLNQVYIDKPEDQQDAYFSAAAGSAFSHIMANAQDGKAFLKAVTTSVAQGHMKVWSAHEDEQELLLNTPISGALKTDAATPEVGVFFSDLSQAKMDWYLKRDVSVKFDKVAPDGANQYTVHVKLTNMLTQDEVGQLPHYIVGPFLEELQAGQIDTAVFAYAPAGGRLVDWKSTDGKSYDGVTTHNTLTVGVKKLVLSPGESYEATIHVEVAPDVKTPLDIYQTPQVEGRTDE</sequence>
<dbReference type="Proteomes" id="UP000234855">
    <property type="component" value="Unassembled WGS sequence"/>
</dbReference>
<organism evidence="3 5">
    <name type="scientific">Bifidobacterium imperatoris</name>
    <dbReference type="NCBI Taxonomy" id="2020965"/>
    <lineage>
        <taxon>Bacteria</taxon>
        <taxon>Bacillati</taxon>
        <taxon>Actinomycetota</taxon>
        <taxon>Actinomycetes</taxon>
        <taxon>Bifidobacteriales</taxon>
        <taxon>Bifidobacteriaceae</taxon>
        <taxon>Bifidobacterium</taxon>
    </lineage>
</organism>
<dbReference type="InterPro" id="IPR025101">
    <property type="entry name" value="DUF4012"/>
</dbReference>
<protein>
    <submittedName>
        <fullName evidence="4">DUF4012 domain-containing protein</fullName>
    </submittedName>
</protein>
<dbReference type="AlphaFoldDB" id="A0A2N5IRA9"/>
<dbReference type="Proteomes" id="UP000663067">
    <property type="component" value="Chromosome"/>
</dbReference>
<keyword evidence="2" id="KW-0472">Membrane</keyword>
<reference evidence="3 5" key="1">
    <citation type="submission" date="2017-07" db="EMBL/GenBank/DDBJ databases">
        <title>Bifidobacterium novel species.</title>
        <authorList>
            <person name="Lugli G.A."/>
            <person name="Milani C."/>
            <person name="Duranti S."/>
            <person name="Mangifesta M."/>
        </authorList>
    </citation>
    <scope>NUCLEOTIDE SEQUENCE [LARGE SCALE GENOMIC DNA]</scope>
    <source>
        <strain evidence="3 5">45</strain>
    </source>
</reference>
<keyword evidence="2" id="KW-1133">Transmembrane helix</keyword>
<evidence type="ECO:0000313" key="6">
    <source>
        <dbReference type="Proteomes" id="UP000663067"/>
    </source>
</evidence>
<keyword evidence="2" id="KW-0812">Transmembrane</keyword>
<accession>A0A2N5IRA9</accession>
<feature type="region of interest" description="Disordered" evidence="1">
    <location>
        <begin position="1"/>
        <end position="59"/>
    </location>
</feature>
<dbReference type="Pfam" id="PF13196">
    <property type="entry name" value="DUF4012"/>
    <property type="match status" value="1"/>
</dbReference>
<evidence type="ECO:0000256" key="2">
    <source>
        <dbReference type="SAM" id="Phobius"/>
    </source>
</evidence>
<proteinExistence type="predicted"/>
<gene>
    <name evidence="4" type="ORF">BLI708_01840</name>
    <name evidence="3" type="ORF">Tam1G_1481</name>
</gene>
<dbReference type="EMBL" id="NMWV01000020">
    <property type="protein sequence ID" value="PLS24491.1"/>
    <property type="molecule type" value="Genomic_DNA"/>
</dbReference>
<feature type="compositionally biased region" description="Basic residues" evidence="1">
    <location>
        <begin position="47"/>
        <end position="59"/>
    </location>
</feature>
<dbReference type="EMBL" id="CP071591">
    <property type="protein sequence ID" value="QSY58091.1"/>
    <property type="molecule type" value="Genomic_DNA"/>
</dbReference>
<feature type="compositionally biased region" description="Polar residues" evidence="1">
    <location>
        <begin position="35"/>
        <end position="46"/>
    </location>
</feature>